<name>A0A6G0YF09_APHCR</name>
<protein>
    <submittedName>
        <fullName evidence="1">Uncharacterized protein</fullName>
    </submittedName>
</protein>
<accession>A0A6G0YF09</accession>
<keyword evidence="2" id="KW-1185">Reference proteome</keyword>
<organism evidence="1 2">
    <name type="scientific">Aphis craccivora</name>
    <name type="common">Cowpea aphid</name>
    <dbReference type="NCBI Taxonomy" id="307492"/>
    <lineage>
        <taxon>Eukaryota</taxon>
        <taxon>Metazoa</taxon>
        <taxon>Ecdysozoa</taxon>
        <taxon>Arthropoda</taxon>
        <taxon>Hexapoda</taxon>
        <taxon>Insecta</taxon>
        <taxon>Pterygota</taxon>
        <taxon>Neoptera</taxon>
        <taxon>Paraneoptera</taxon>
        <taxon>Hemiptera</taxon>
        <taxon>Sternorrhyncha</taxon>
        <taxon>Aphidomorpha</taxon>
        <taxon>Aphidoidea</taxon>
        <taxon>Aphididae</taxon>
        <taxon>Aphidini</taxon>
        <taxon>Aphis</taxon>
        <taxon>Aphis</taxon>
    </lineage>
</organism>
<reference evidence="1 2" key="1">
    <citation type="submission" date="2019-08" db="EMBL/GenBank/DDBJ databases">
        <title>Whole genome of Aphis craccivora.</title>
        <authorList>
            <person name="Voronova N.V."/>
            <person name="Shulinski R.S."/>
            <person name="Bandarenka Y.V."/>
            <person name="Zhorov D.G."/>
            <person name="Warner D."/>
        </authorList>
    </citation>
    <scope>NUCLEOTIDE SEQUENCE [LARGE SCALE GENOMIC DNA]</scope>
    <source>
        <strain evidence="1">180601</strain>
        <tissue evidence="1">Whole Body</tissue>
    </source>
</reference>
<sequence length="123" mass="13746">MNLLKSLKEQSEVRNVSIDDLVVDVSYTIKTMKRFETAFGMAISRTLEDPVMGDTINVFLPKSSIIRNVSIEDLREKNEDSLWDGATQLQCTLAGPVMEGTVIVFLPKTLQDLLDTLILSDPN</sequence>
<gene>
    <name evidence="1" type="ORF">FWK35_00013970</name>
</gene>
<dbReference type="EMBL" id="VUJU01004408">
    <property type="protein sequence ID" value="KAF0754436.1"/>
    <property type="molecule type" value="Genomic_DNA"/>
</dbReference>
<dbReference type="AlphaFoldDB" id="A0A6G0YF09"/>
<evidence type="ECO:0000313" key="2">
    <source>
        <dbReference type="Proteomes" id="UP000478052"/>
    </source>
</evidence>
<comment type="caution">
    <text evidence="1">The sequence shown here is derived from an EMBL/GenBank/DDBJ whole genome shotgun (WGS) entry which is preliminary data.</text>
</comment>
<evidence type="ECO:0000313" key="1">
    <source>
        <dbReference type="EMBL" id="KAF0754436.1"/>
    </source>
</evidence>
<proteinExistence type="predicted"/>
<dbReference type="Proteomes" id="UP000478052">
    <property type="component" value="Unassembled WGS sequence"/>
</dbReference>